<keyword evidence="3 5" id="KW-0863">Zinc-finger</keyword>
<dbReference type="PROSITE" id="PS00028">
    <property type="entry name" value="ZINC_FINGER_C2H2_1"/>
    <property type="match status" value="4"/>
</dbReference>
<feature type="domain" description="C2H2-type" evidence="6">
    <location>
        <begin position="240"/>
        <end position="267"/>
    </location>
</feature>
<dbReference type="SMART" id="SM00355">
    <property type="entry name" value="ZnF_C2H2"/>
    <property type="match status" value="8"/>
</dbReference>
<comment type="caution">
    <text evidence="7">The sequence shown here is derived from an EMBL/GenBank/DDBJ whole genome shotgun (WGS) entry which is preliminary data.</text>
</comment>
<keyword evidence="2" id="KW-0677">Repeat</keyword>
<dbReference type="SUPFAM" id="SSF57667">
    <property type="entry name" value="beta-beta-alpha zinc fingers"/>
    <property type="match status" value="2"/>
</dbReference>
<dbReference type="PROSITE" id="PS50157">
    <property type="entry name" value="ZINC_FINGER_C2H2_2"/>
    <property type="match status" value="4"/>
</dbReference>
<dbReference type="EMBL" id="JADBJN010000004">
    <property type="protein sequence ID" value="KAG5667489.1"/>
    <property type="molecule type" value="Genomic_DNA"/>
</dbReference>
<proteinExistence type="predicted"/>
<dbReference type="Proteomes" id="UP001107558">
    <property type="component" value="Chromosome 4"/>
</dbReference>
<name>A0A9J6BC94_POLVA</name>
<protein>
    <recommendedName>
        <fullName evidence="6">C2H2-type domain-containing protein</fullName>
    </recommendedName>
</protein>
<dbReference type="Gene3D" id="3.30.160.60">
    <property type="entry name" value="Classic Zinc Finger"/>
    <property type="match status" value="3"/>
</dbReference>
<evidence type="ECO:0000313" key="8">
    <source>
        <dbReference type="Proteomes" id="UP001107558"/>
    </source>
</evidence>
<dbReference type="Pfam" id="PF00096">
    <property type="entry name" value="zf-C2H2"/>
    <property type="match status" value="2"/>
</dbReference>
<dbReference type="InterPro" id="IPR013087">
    <property type="entry name" value="Znf_C2H2_type"/>
</dbReference>
<keyword evidence="4" id="KW-0862">Zinc</keyword>
<evidence type="ECO:0000256" key="4">
    <source>
        <dbReference type="ARBA" id="ARBA00022833"/>
    </source>
</evidence>
<dbReference type="PANTHER" id="PTHR24379">
    <property type="entry name" value="KRAB AND ZINC FINGER DOMAIN-CONTAINING"/>
    <property type="match status" value="1"/>
</dbReference>
<dbReference type="PANTHER" id="PTHR24379:SF121">
    <property type="entry name" value="C2H2-TYPE DOMAIN-CONTAINING PROTEIN"/>
    <property type="match status" value="1"/>
</dbReference>
<gene>
    <name evidence="7" type="ORF">PVAND_015469</name>
</gene>
<accession>A0A9J6BC94</accession>
<reference evidence="7" key="1">
    <citation type="submission" date="2021-03" db="EMBL/GenBank/DDBJ databases">
        <title>Chromosome level genome of the anhydrobiotic midge Polypedilum vanderplanki.</title>
        <authorList>
            <person name="Yoshida Y."/>
            <person name="Kikawada T."/>
            <person name="Gusev O."/>
        </authorList>
    </citation>
    <scope>NUCLEOTIDE SEQUENCE</scope>
    <source>
        <strain evidence="7">NIAS01</strain>
        <tissue evidence="7">Whole body or cell culture</tissue>
    </source>
</reference>
<keyword evidence="8" id="KW-1185">Reference proteome</keyword>
<feature type="domain" description="C2H2-type" evidence="6">
    <location>
        <begin position="186"/>
        <end position="213"/>
    </location>
</feature>
<sequence>MSIKITEITRNHQDIQIKVENEEEITEDFKQNQNTFENKTCETQKCDIKKEPEMNFLLVIEQEKVKEKSKDDKYFQCEICSMILKKSNKNKHLQIHSKNYCVYECDYCDVKCFSKDRIVLHIKQHKIEKFQKYQCNFDGKYFYLKTKLIAHMKKHQSAKECDICGKLTKYLIQHKNAYHSNEDCKLQCQKCKKWCKSRPHLNDHLRSHNKRYQCQFCDRKFSHPNKFKIHIQLHKNPELFQCKICKHNYSSKVNLMTHERIHDKNRLKCFECDFCDYSTDIKYSILLHLFSHIRSKRLS</sequence>
<dbReference type="AlphaFoldDB" id="A0A9J6BC94"/>
<organism evidence="7 8">
    <name type="scientific">Polypedilum vanderplanki</name>
    <name type="common">Sleeping chironomid midge</name>
    <dbReference type="NCBI Taxonomy" id="319348"/>
    <lineage>
        <taxon>Eukaryota</taxon>
        <taxon>Metazoa</taxon>
        <taxon>Ecdysozoa</taxon>
        <taxon>Arthropoda</taxon>
        <taxon>Hexapoda</taxon>
        <taxon>Insecta</taxon>
        <taxon>Pterygota</taxon>
        <taxon>Neoptera</taxon>
        <taxon>Endopterygota</taxon>
        <taxon>Diptera</taxon>
        <taxon>Nematocera</taxon>
        <taxon>Chironomoidea</taxon>
        <taxon>Chironomidae</taxon>
        <taxon>Chironominae</taxon>
        <taxon>Polypedilum</taxon>
        <taxon>Polypedilum</taxon>
    </lineage>
</organism>
<evidence type="ECO:0000256" key="3">
    <source>
        <dbReference type="ARBA" id="ARBA00022771"/>
    </source>
</evidence>
<evidence type="ECO:0000313" key="7">
    <source>
        <dbReference type="EMBL" id="KAG5667489.1"/>
    </source>
</evidence>
<dbReference type="OrthoDB" id="6077919at2759"/>
<dbReference type="InterPro" id="IPR036236">
    <property type="entry name" value="Znf_C2H2_sf"/>
</dbReference>
<feature type="domain" description="C2H2-type" evidence="6">
    <location>
        <begin position="212"/>
        <end position="239"/>
    </location>
</feature>
<keyword evidence="1" id="KW-0479">Metal-binding</keyword>
<evidence type="ECO:0000259" key="6">
    <source>
        <dbReference type="PROSITE" id="PS50157"/>
    </source>
</evidence>
<feature type="domain" description="C2H2-type" evidence="6">
    <location>
        <begin position="133"/>
        <end position="160"/>
    </location>
</feature>
<evidence type="ECO:0000256" key="5">
    <source>
        <dbReference type="PROSITE-ProRule" id="PRU00042"/>
    </source>
</evidence>
<dbReference type="GO" id="GO:0008270">
    <property type="term" value="F:zinc ion binding"/>
    <property type="evidence" value="ECO:0007669"/>
    <property type="project" value="UniProtKB-KW"/>
</dbReference>
<evidence type="ECO:0000256" key="2">
    <source>
        <dbReference type="ARBA" id="ARBA00022737"/>
    </source>
</evidence>
<evidence type="ECO:0000256" key="1">
    <source>
        <dbReference type="ARBA" id="ARBA00022723"/>
    </source>
</evidence>